<organism evidence="6">
    <name type="scientific">Oryza glaberrima</name>
    <name type="common">African rice</name>
    <dbReference type="NCBI Taxonomy" id="4538"/>
    <lineage>
        <taxon>Eukaryota</taxon>
        <taxon>Viridiplantae</taxon>
        <taxon>Streptophyta</taxon>
        <taxon>Embryophyta</taxon>
        <taxon>Tracheophyta</taxon>
        <taxon>Spermatophyta</taxon>
        <taxon>Magnoliopsida</taxon>
        <taxon>Liliopsida</taxon>
        <taxon>Poales</taxon>
        <taxon>Poaceae</taxon>
        <taxon>BOP clade</taxon>
        <taxon>Oryzoideae</taxon>
        <taxon>Oryzeae</taxon>
        <taxon>Oryzinae</taxon>
        <taxon>Oryza</taxon>
    </lineage>
</organism>
<gene>
    <name evidence="6" type="primary">Ogl11g0088D22_2</name>
</gene>
<protein>
    <submittedName>
        <fullName evidence="6">Hypothetical_protein</fullName>
    </submittedName>
</protein>
<dbReference type="Pfam" id="PF07690">
    <property type="entry name" value="MFS_1"/>
    <property type="match status" value="1"/>
</dbReference>
<evidence type="ECO:0000313" key="6">
    <source>
        <dbReference type="EMBL" id="CBX25427.1"/>
    </source>
</evidence>
<keyword evidence="2" id="KW-0813">Transport</keyword>
<name>G2XMN4_ORYGL</name>
<evidence type="ECO:0000256" key="2">
    <source>
        <dbReference type="ARBA" id="ARBA00022448"/>
    </source>
</evidence>
<dbReference type="SUPFAM" id="SSF103473">
    <property type="entry name" value="MFS general substrate transporter"/>
    <property type="match status" value="1"/>
</dbReference>
<sequence length="253" mass="27587">MGSSEEEAAAPLLLPPAAAAAAEERCPGLIQSSVFIGKGPASSTNRGGHWELCWISRVIFNTLFGLSTKYWMALTTRFVLGALNGLLAPIKAYSIEVCQTEHQALGLSIVNTAWGLGLVVGPALGGYLAQETIHKHKSPEKDIKRIKELSLQQAYWDSPRKKSLLQNWPWMSTMISYCFFGLHDTAYSEILSLWAVSDRKYGGLSFSSEDIGQVLAAAGDQVVFLMLNVVELIGLIFTFEPFKVLPAASDECS</sequence>
<evidence type="ECO:0000256" key="1">
    <source>
        <dbReference type="ARBA" id="ARBA00004141"/>
    </source>
</evidence>
<dbReference type="InterPro" id="IPR011701">
    <property type="entry name" value="MFS"/>
</dbReference>
<dbReference type="EMBL" id="FQ378034">
    <property type="protein sequence ID" value="CBX25427.1"/>
    <property type="molecule type" value="Genomic_DNA"/>
</dbReference>
<evidence type="ECO:0000256" key="4">
    <source>
        <dbReference type="ARBA" id="ARBA00022989"/>
    </source>
</evidence>
<dbReference type="InterPro" id="IPR036259">
    <property type="entry name" value="MFS_trans_sf"/>
</dbReference>
<dbReference type="AlphaFoldDB" id="G2XMN4"/>
<reference evidence="6" key="1">
    <citation type="submission" date="2010-10" db="EMBL/GenBank/DDBJ databases">
        <authorList>
            <person name="Genoscope - CEA"/>
        </authorList>
    </citation>
    <scope>NUCLEOTIDE SEQUENCE</scope>
</reference>
<proteinExistence type="predicted"/>
<dbReference type="PANTHER" id="PTHR23504:SF28">
    <property type="entry name" value="OS12G0133000 PROTEIN"/>
    <property type="match status" value="1"/>
</dbReference>
<keyword evidence="5" id="KW-0472">Membrane</keyword>
<dbReference type="GO" id="GO:0016020">
    <property type="term" value="C:membrane"/>
    <property type="evidence" value="ECO:0007669"/>
    <property type="project" value="UniProtKB-SubCell"/>
</dbReference>
<accession>G2XMN4</accession>
<dbReference type="PANTHER" id="PTHR23504">
    <property type="entry name" value="MAJOR FACILITATOR SUPERFAMILY DOMAIN-CONTAINING PROTEIN 10"/>
    <property type="match status" value="1"/>
</dbReference>
<comment type="subcellular location">
    <subcellularLocation>
        <location evidence="1">Membrane</location>
        <topology evidence="1">Multi-pass membrane protein</topology>
    </subcellularLocation>
</comment>
<evidence type="ECO:0000256" key="5">
    <source>
        <dbReference type="ARBA" id="ARBA00023136"/>
    </source>
</evidence>
<evidence type="ECO:0000256" key="3">
    <source>
        <dbReference type="ARBA" id="ARBA00022692"/>
    </source>
</evidence>
<dbReference type="Gene3D" id="1.20.1250.20">
    <property type="entry name" value="MFS general substrate transporter like domains"/>
    <property type="match status" value="1"/>
</dbReference>
<keyword evidence="4" id="KW-1133">Transmembrane helix</keyword>
<dbReference type="GO" id="GO:0022857">
    <property type="term" value="F:transmembrane transporter activity"/>
    <property type="evidence" value="ECO:0007669"/>
    <property type="project" value="InterPro"/>
</dbReference>
<keyword evidence="3" id="KW-0812">Transmembrane</keyword>